<organism evidence="7 8">
    <name type="scientific">Isoptericola dokdonensis DS-3</name>
    <dbReference type="NCBI Taxonomy" id="1300344"/>
    <lineage>
        <taxon>Bacteria</taxon>
        <taxon>Bacillati</taxon>
        <taxon>Actinomycetota</taxon>
        <taxon>Actinomycetes</taxon>
        <taxon>Micrococcales</taxon>
        <taxon>Promicromonosporaceae</taxon>
        <taxon>Isoptericola</taxon>
    </lineage>
</organism>
<dbReference type="PROSITE" id="PS50977">
    <property type="entry name" value="HTH_TETR_2"/>
    <property type="match status" value="1"/>
</dbReference>
<evidence type="ECO:0000256" key="5">
    <source>
        <dbReference type="SAM" id="MobiDB-lite"/>
    </source>
</evidence>
<sequence length="275" mass="29994">MEPMSTDPPTPDLTVQRLWGQQPRPRRGPKPALSAEQIVEAAFEIAEADGLDALSMARVAETVGCSPMALYRHVAGKDELLVLLTDRVAALLPPLPAGLGWRAGLELWTRLQIELVVAHPWYLDLPLATAFPGPNRLRWFDHALEALSDVPLPFDEKLALIGLLAQHVLGEAQVQADTRRAAVERVRRTSGVAPDVPDTELDPDAVDRANPYYDFETVLTRLATPDQYPHLFATAAAWDPDAAPPDPVDDAAFGIGIVLDGIEVYLRRRTGDAVG</sequence>
<gene>
    <name evidence="7" type="ORF">I598_2547</name>
</gene>
<dbReference type="PANTHER" id="PTHR30055">
    <property type="entry name" value="HTH-TYPE TRANSCRIPTIONAL REGULATOR RUTR"/>
    <property type="match status" value="1"/>
</dbReference>
<feature type="region of interest" description="Disordered" evidence="5">
    <location>
        <begin position="1"/>
        <end position="33"/>
    </location>
</feature>
<dbReference type="PANTHER" id="PTHR30055:SF151">
    <property type="entry name" value="TRANSCRIPTIONAL REGULATORY PROTEIN"/>
    <property type="match status" value="1"/>
</dbReference>
<evidence type="ECO:0000313" key="7">
    <source>
        <dbReference type="EMBL" id="ANC32081.1"/>
    </source>
</evidence>
<evidence type="ECO:0000313" key="8">
    <source>
        <dbReference type="Proteomes" id="UP000076794"/>
    </source>
</evidence>
<keyword evidence="8" id="KW-1185">Reference proteome</keyword>
<name>A0A168FLK2_9MICO</name>
<reference evidence="7 8" key="1">
    <citation type="submission" date="2016-01" db="EMBL/GenBank/DDBJ databases">
        <title>Complete genome sequence of a soil Actinobacterium, Isoptericola dokdonensis DS-3.</title>
        <authorList>
            <person name="Kwon S.-K."/>
            <person name="Kim J.F."/>
        </authorList>
    </citation>
    <scope>NUCLEOTIDE SEQUENCE [LARGE SCALE GENOMIC DNA]</scope>
    <source>
        <strain evidence="7 8">DS-3</strain>
    </source>
</reference>
<dbReference type="InterPro" id="IPR036271">
    <property type="entry name" value="Tet_transcr_reg_TetR-rel_C_sf"/>
</dbReference>
<accession>A0A168FLK2</accession>
<proteinExistence type="predicted"/>
<evidence type="ECO:0000256" key="1">
    <source>
        <dbReference type="ARBA" id="ARBA00023015"/>
    </source>
</evidence>
<evidence type="ECO:0000259" key="6">
    <source>
        <dbReference type="PROSITE" id="PS50977"/>
    </source>
</evidence>
<dbReference type="InterPro" id="IPR004111">
    <property type="entry name" value="Repressor_TetR_C"/>
</dbReference>
<evidence type="ECO:0000256" key="3">
    <source>
        <dbReference type="ARBA" id="ARBA00023163"/>
    </source>
</evidence>
<dbReference type="GO" id="GO:0000976">
    <property type="term" value="F:transcription cis-regulatory region binding"/>
    <property type="evidence" value="ECO:0007669"/>
    <property type="project" value="TreeGrafter"/>
</dbReference>
<keyword evidence="2 4" id="KW-0238">DNA-binding</keyword>
<dbReference type="EMBL" id="CP014209">
    <property type="protein sequence ID" value="ANC32081.1"/>
    <property type="molecule type" value="Genomic_DNA"/>
</dbReference>
<feature type="compositionally biased region" description="Pro residues" evidence="5">
    <location>
        <begin position="1"/>
        <end position="11"/>
    </location>
</feature>
<dbReference type="Gene3D" id="1.10.357.10">
    <property type="entry name" value="Tetracycline Repressor, domain 2"/>
    <property type="match status" value="1"/>
</dbReference>
<evidence type="ECO:0000256" key="4">
    <source>
        <dbReference type="PROSITE-ProRule" id="PRU00335"/>
    </source>
</evidence>
<dbReference type="InterPro" id="IPR009057">
    <property type="entry name" value="Homeodomain-like_sf"/>
</dbReference>
<dbReference type="InterPro" id="IPR001647">
    <property type="entry name" value="HTH_TetR"/>
</dbReference>
<dbReference type="Pfam" id="PF02909">
    <property type="entry name" value="TetR_C_1"/>
    <property type="match status" value="1"/>
</dbReference>
<dbReference type="InterPro" id="IPR050109">
    <property type="entry name" value="HTH-type_TetR-like_transc_reg"/>
</dbReference>
<feature type="DNA-binding region" description="H-T-H motif" evidence="4">
    <location>
        <begin position="55"/>
        <end position="74"/>
    </location>
</feature>
<dbReference type="GO" id="GO:0003700">
    <property type="term" value="F:DNA-binding transcription factor activity"/>
    <property type="evidence" value="ECO:0007669"/>
    <property type="project" value="TreeGrafter"/>
</dbReference>
<dbReference type="STRING" id="1300344.I598_2547"/>
<dbReference type="OrthoDB" id="329481at2"/>
<keyword evidence="1" id="KW-0805">Transcription regulation</keyword>
<dbReference type="Gene3D" id="1.10.10.60">
    <property type="entry name" value="Homeodomain-like"/>
    <property type="match status" value="1"/>
</dbReference>
<dbReference type="SUPFAM" id="SSF46689">
    <property type="entry name" value="Homeodomain-like"/>
    <property type="match status" value="1"/>
</dbReference>
<dbReference type="PATRIC" id="fig|1300344.3.peg.2557"/>
<dbReference type="GO" id="GO:0045892">
    <property type="term" value="P:negative regulation of DNA-templated transcription"/>
    <property type="evidence" value="ECO:0007669"/>
    <property type="project" value="InterPro"/>
</dbReference>
<keyword evidence="3" id="KW-0804">Transcription</keyword>
<dbReference type="Proteomes" id="UP000076794">
    <property type="component" value="Chromosome"/>
</dbReference>
<dbReference type="KEGG" id="ido:I598_2547"/>
<dbReference type="Pfam" id="PF00440">
    <property type="entry name" value="TetR_N"/>
    <property type="match status" value="1"/>
</dbReference>
<dbReference type="AlphaFoldDB" id="A0A168FLK2"/>
<dbReference type="SUPFAM" id="SSF48498">
    <property type="entry name" value="Tetracyclin repressor-like, C-terminal domain"/>
    <property type="match status" value="1"/>
</dbReference>
<evidence type="ECO:0000256" key="2">
    <source>
        <dbReference type="ARBA" id="ARBA00023125"/>
    </source>
</evidence>
<protein>
    <submittedName>
        <fullName evidence="7">Bacterial regulatory protein, tetR family</fullName>
    </submittedName>
</protein>
<feature type="domain" description="HTH tetR-type" evidence="6">
    <location>
        <begin position="32"/>
        <end position="92"/>
    </location>
</feature>